<evidence type="ECO:0000256" key="1">
    <source>
        <dbReference type="SAM" id="MobiDB-lite"/>
    </source>
</evidence>
<gene>
    <name evidence="2" type="ORF">B0T16DRAFT_7772</name>
</gene>
<organism evidence="2 3">
    <name type="scientific">Cercophora newfieldiana</name>
    <dbReference type="NCBI Taxonomy" id="92897"/>
    <lineage>
        <taxon>Eukaryota</taxon>
        <taxon>Fungi</taxon>
        <taxon>Dikarya</taxon>
        <taxon>Ascomycota</taxon>
        <taxon>Pezizomycotina</taxon>
        <taxon>Sordariomycetes</taxon>
        <taxon>Sordariomycetidae</taxon>
        <taxon>Sordariales</taxon>
        <taxon>Lasiosphaeriaceae</taxon>
        <taxon>Cercophora</taxon>
    </lineage>
</organism>
<name>A0AA40CZY3_9PEZI</name>
<protein>
    <submittedName>
        <fullName evidence="2">Uncharacterized protein</fullName>
    </submittedName>
</protein>
<feature type="compositionally biased region" description="Basic and acidic residues" evidence="1">
    <location>
        <begin position="375"/>
        <end position="389"/>
    </location>
</feature>
<reference evidence="2" key="1">
    <citation type="submission" date="2023-06" db="EMBL/GenBank/DDBJ databases">
        <title>Genome-scale phylogeny and comparative genomics of the fungal order Sordariales.</title>
        <authorList>
            <consortium name="Lawrence Berkeley National Laboratory"/>
            <person name="Hensen N."/>
            <person name="Bonometti L."/>
            <person name="Westerberg I."/>
            <person name="Brannstrom I.O."/>
            <person name="Guillou S."/>
            <person name="Cros-Aarteil S."/>
            <person name="Calhoun S."/>
            <person name="Haridas S."/>
            <person name="Kuo A."/>
            <person name="Mondo S."/>
            <person name="Pangilinan J."/>
            <person name="Riley R."/>
            <person name="Labutti K."/>
            <person name="Andreopoulos B."/>
            <person name="Lipzen A."/>
            <person name="Chen C."/>
            <person name="Yanf M."/>
            <person name="Daum C."/>
            <person name="Ng V."/>
            <person name="Clum A."/>
            <person name="Steindorff A."/>
            <person name="Ohm R."/>
            <person name="Martin F."/>
            <person name="Silar P."/>
            <person name="Natvig D."/>
            <person name="Lalanne C."/>
            <person name="Gautier V."/>
            <person name="Ament-Velasquez S.L."/>
            <person name="Kruys A."/>
            <person name="Hutchinson M.I."/>
            <person name="Powell A.J."/>
            <person name="Barry K."/>
            <person name="Miller A.N."/>
            <person name="Grigoriev I.V."/>
            <person name="Debuchy R."/>
            <person name="Gladieux P."/>
            <person name="Thoren M.H."/>
            <person name="Johannesson H."/>
        </authorList>
    </citation>
    <scope>NUCLEOTIDE SEQUENCE</scope>
    <source>
        <strain evidence="2">SMH2532-1</strain>
    </source>
</reference>
<feature type="compositionally biased region" description="Basic and acidic residues" evidence="1">
    <location>
        <begin position="339"/>
        <end position="351"/>
    </location>
</feature>
<feature type="compositionally biased region" description="Acidic residues" evidence="1">
    <location>
        <begin position="77"/>
        <end position="99"/>
    </location>
</feature>
<keyword evidence="3" id="KW-1185">Reference proteome</keyword>
<feature type="compositionally biased region" description="Acidic residues" evidence="1">
    <location>
        <begin position="392"/>
        <end position="404"/>
    </location>
</feature>
<feature type="compositionally biased region" description="Low complexity" evidence="1">
    <location>
        <begin position="184"/>
        <end position="197"/>
    </location>
</feature>
<comment type="caution">
    <text evidence="2">The sequence shown here is derived from an EMBL/GenBank/DDBJ whole genome shotgun (WGS) entry which is preliminary data.</text>
</comment>
<dbReference type="AlphaFoldDB" id="A0AA40CZY3"/>
<sequence>MPPVDLDRAVFWNPPGAAAAEPDNATRSQLREDQSRRLRSLPEPESPTAPTFPQEDTDRGSRTRSLNSNADVVVISDDNETGDDDDGSTAASDFDDPDDSVPSIDELADMPKHNDGNPAVDDSDASYPDIDEVLRRSDSHLDGRLNSPSEVLDLTCDDPMDWSAAELLESGPQTRPRIATPRLASVAPAASAASTPTPSSPIPHDSLGQADTSLGKAGQIFTTDDDARNTVDQSTVASPARDWRWSHPPGTRYDPRFYAPTPSSCRSSPPAASPPPLAPRLLCDSSRHTSESPPAADHLVPATAIGEGACGPPDEIDRQSPRPRRDRGSRPFHATSRGPECRIADVHGRDGDEVELPSRQPKRRLSRFRRGSAAYREDWRERHGDKDYEQVSTDEVDYDDDDELPPPPPPPPRKRRKPAPLTQMAPSGAASR</sequence>
<feature type="compositionally biased region" description="Basic and acidic residues" evidence="1">
    <location>
        <begin position="29"/>
        <end position="42"/>
    </location>
</feature>
<evidence type="ECO:0000313" key="2">
    <source>
        <dbReference type="EMBL" id="KAK0655234.1"/>
    </source>
</evidence>
<dbReference type="EMBL" id="JAULSV010000001">
    <property type="protein sequence ID" value="KAK0655234.1"/>
    <property type="molecule type" value="Genomic_DNA"/>
</dbReference>
<accession>A0AA40CZY3</accession>
<feature type="region of interest" description="Disordered" evidence="1">
    <location>
        <begin position="165"/>
        <end position="432"/>
    </location>
</feature>
<proteinExistence type="predicted"/>
<evidence type="ECO:0000313" key="3">
    <source>
        <dbReference type="Proteomes" id="UP001174936"/>
    </source>
</evidence>
<feature type="region of interest" description="Disordered" evidence="1">
    <location>
        <begin position="1"/>
        <end position="131"/>
    </location>
</feature>
<dbReference type="Proteomes" id="UP001174936">
    <property type="component" value="Unassembled WGS sequence"/>
</dbReference>
<feature type="compositionally biased region" description="Basic residues" evidence="1">
    <location>
        <begin position="360"/>
        <end position="370"/>
    </location>
</feature>